<keyword evidence="4" id="KW-1185">Reference proteome</keyword>
<dbReference type="SUPFAM" id="SSF49785">
    <property type="entry name" value="Galactose-binding domain-like"/>
    <property type="match status" value="2"/>
</dbReference>
<protein>
    <recommendedName>
        <fullName evidence="2">Allantoate amidinohydrolase</fullName>
    </recommendedName>
</protein>
<dbReference type="NCBIfam" id="TIGR02961">
    <property type="entry name" value="allantoicase"/>
    <property type="match status" value="1"/>
</dbReference>
<evidence type="ECO:0000259" key="3">
    <source>
        <dbReference type="Pfam" id="PF03561"/>
    </source>
</evidence>
<sequence>MSLHLKEGKPYVLPDFLHLNDLACETLGGKVLFATDDFFAPAENLLKEQRPVSHTDLFTDYGKWRDGWETRRKRISGHDWCIIQMGVPGTVYGFEADTSHFAGNCAPWISIQAAYLKQEEIPLLPPRGTRIGTAASDEEFKAVKEMRSNEWAFLVPMSEIKSGNLDTSHNYFCVTSKQKWTHIRLNIYPDGGIARLKVYGTISRDWSLSGKNDLSDLVAMANGGICVGYSNAQLGHPHNILGIGCTTSIKDGWETRRSLERPPVLKADDKGNLLIPGREWAVFRLGHPGIVTHIEIDTSHFKGNFPDTCTLEACILSVQEEKDCIAQKYSLKQGTKWNVLLPVTKLKPHKRHFFDATAIQTMNVCTHVRLTIAPDGGIGRLRLWGFPRIPLHEAYRRPPHTEETGGATARCEGSVKPRRVDEVWLANKQEMAGKLEGGGSSWGYENDQH</sequence>
<evidence type="ECO:0000313" key="5">
    <source>
        <dbReference type="RefSeq" id="XP_015280844.1"/>
    </source>
</evidence>
<dbReference type="PANTHER" id="PTHR12045">
    <property type="entry name" value="ALLANTOICASE"/>
    <property type="match status" value="1"/>
</dbReference>
<dbReference type="Gene3D" id="2.60.120.260">
    <property type="entry name" value="Galactose-binding domain-like"/>
    <property type="match status" value="2"/>
</dbReference>
<organism evidence="4 5">
    <name type="scientific">Gekko japonicus</name>
    <name type="common">Schlegel's Japanese gecko</name>
    <dbReference type="NCBI Taxonomy" id="146911"/>
    <lineage>
        <taxon>Eukaryota</taxon>
        <taxon>Metazoa</taxon>
        <taxon>Chordata</taxon>
        <taxon>Craniata</taxon>
        <taxon>Vertebrata</taxon>
        <taxon>Euteleostomi</taxon>
        <taxon>Lepidosauria</taxon>
        <taxon>Squamata</taxon>
        <taxon>Bifurcata</taxon>
        <taxon>Gekkota</taxon>
        <taxon>Gekkonidae</taxon>
        <taxon>Gekkoninae</taxon>
        <taxon>Gekko</taxon>
    </lineage>
</organism>
<evidence type="ECO:0000313" key="4">
    <source>
        <dbReference type="Proteomes" id="UP000694871"/>
    </source>
</evidence>
<dbReference type="Proteomes" id="UP000694871">
    <property type="component" value="Unplaced"/>
</dbReference>
<comment type="similarity">
    <text evidence="1">Belongs to the allantoicase family.</text>
</comment>
<dbReference type="GeneID" id="107122304"/>
<accession>A0ABM1L4F7</accession>
<dbReference type="InterPro" id="IPR005164">
    <property type="entry name" value="Allantoicase"/>
</dbReference>
<dbReference type="HAMAP" id="MF_00813">
    <property type="entry name" value="Allantoicase"/>
    <property type="match status" value="1"/>
</dbReference>
<dbReference type="Pfam" id="PF03561">
    <property type="entry name" value="Allantoicase"/>
    <property type="match status" value="2"/>
</dbReference>
<dbReference type="InterPro" id="IPR015908">
    <property type="entry name" value="Allantoicase_dom"/>
</dbReference>
<dbReference type="InterPro" id="IPR008979">
    <property type="entry name" value="Galactose-bd-like_sf"/>
</dbReference>
<name>A0ABM1L4F7_GEKJA</name>
<feature type="domain" description="Allantoicase" evidence="3">
    <location>
        <begin position="28"/>
        <end position="202"/>
    </location>
</feature>
<proteinExistence type="inferred from homology"/>
<dbReference type="PANTHER" id="PTHR12045:SF3">
    <property type="entry name" value="INACTIVE ALLANTOICASE-RELATED"/>
    <property type="match status" value="1"/>
</dbReference>
<dbReference type="RefSeq" id="XP_015280844.1">
    <property type="nucleotide sequence ID" value="XM_015425358.1"/>
</dbReference>
<evidence type="ECO:0000256" key="1">
    <source>
        <dbReference type="ARBA" id="ARBA00009242"/>
    </source>
</evidence>
<feature type="domain" description="Allantoicase" evidence="3">
    <location>
        <begin position="223"/>
        <end position="386"/>
    </location>
</feature>
<reference evidence="5" key="1">
    <citation type="submission" date="2025-08" db="UniProtKB">
        <authorList>
            <consortium name="RefSeq"/>
        </authorList>
    </citation>
    <scope>IDENTIFICATION</scope>
</reference>
<evidence type="ECO:0000256" key="2">
    <source>
        <dbReference type="ARBA" id="ARBA00031078"/>
    </source>
</evidence>
<gene>
    <name evidence="5" type="primary">ALLC</name>
</gene>